<organism evidence="1 2">
    <name type="scientific">Gymnopilus junonius</name>
    <name type="common">Spectacular rustgill mushroom</name>
    <name type="synonym">Gymnopilus spectabilis subsp. junonius</name>
    <dbReference type="NCBI Taxonomy" id="109634"/>
    <lineage>
        <taxon>Eukaryota</taxon>
        <taxon>Fungi</taxon>
        <taxon>Dikarya</taxon>
        <taxon>Basidiomycota</taxon>
        <taxon>Agaricomycotina</taxon>
        <taxon>Agaricomycetes</taxon>
        <taxon>Agaricomycetidae</taxon>
        <taxon>Agaricales</taxon>
        <taxon>Agaricineae</taxon>
        <taxon>Hymenogastraceae</taxon>
        <taxon>Gymnopilus</taxon>
    </lineage>
</organism>
<name>A0A9P5TNY2_GYMJU</name>
<dbReference type="OrthoDB" id="2983889at2759"/>
<dbReference type="Gene3D" id="1.10.510.10">
    <property type="entry name" value="Transferase(Phosphotransferase) domain 1"/>
    <property type="match status" value="1"/>
</dbReference>
<evidence type="ECO:0008006" key="3">
    <source>
        <dbReference type="Google" id="ProtNLM"/>
    </source>
</evidence>
<evidence type="ECO:0000313" key="1">
    <source>
        <dbReference type="EMBL" id="KAF8901844.1"/>
    </source>
</evidence>
<accession>A0A9P5TNY2</accession>
<comment type="caution">
    <text evidence="1">The sequence shown here is derived from an EMBL/GenBank/DDBJ whole genome shotgun (WGS) entry which is preliminary data.</text>
</comment>
<sequence>LLGEHLFRDAAKGTITIEEGFIDSDAFPSRQPSFFYRVDQITCERSYLDERTADDLSNVEDKDLLVAFLGRCLKLDPSNRASASELIDDPWLA</sequence>
<dbReference type="EMBL" id="JADNYJ010000039">
    <property type="protein sequence ID" value="KAF8901844.1"/>
    <property type="molecule type" value="Genomic_DNA"/>
</dbReference>
<gene>
    <name evidence="1" type="ORF">CPB84DRAFT_1776766</name>
</gene>
<reference evidence="1" key="1">
    <citation type="submission" date="2020-11" db="EMBL/GenBank/DDBJ databases">
        <authorList>
            <consortium name="DOE Joint Genome Institute"/>
            <person name="Ahrendt S."/>
            <person name="Riley R."/>
            <person name="Andreopoulos W."/>
            <person name="LaButti K."/>
            <person name="Pangilinan J."/>
            <person name="Ruiz-duenas F.J."/>
            <person name="Barrasa J.M."/>
            <person name="Sanchez-Garcia M."/>
            <person name="Camarero S."/>
            <person name="Miyauchi S."/>
            <person name="Serrano A."/>
            <person name="Linde D."/>
            <person name="Babiker R."/>
            <person name="Drula E."/>
            <person name="Ayuso-Fernandez I."/>
            <person name="Pacheco R."/>
            <person name="Padilla G."/>
            <person name="Ferreira P."/>
            <person name="Barriuso J."/>
            <person name="Kellner H."/>
            <person name="Castanera R."/>
            <person name="Alfaro M."/>
            <person name="Ramirez L."/>
            <person name="Pisabarro A.G."/>
            <person name="Kuo A."/>
            <person name="Tritt A."/>
            <person name="Lipzen A."/>
            <person name="He G."/>
            <person name="Yan M."/>
            <person name="Ng V."/>
            <person name="Cullen D."/>
            <person name="Martin F."/>
            <person name="Rosso M.-N."/>
            <person name="Henrissat B."/>
            <person name="Hibbett D."/>
            <person name="Martinez A.T."/>
            <person name="Grigoriev I.V."/>
        </authorList>
    </citation>
    <scope>NUCLEOTIDE SEQUENCE</scope>
    <source>
        <strain evidence="1">AH 44721</strain>
    </source>
</reference>
<protein>
    <recommendedName>
        <fullName evidence="3">Protein kinase domain-containing protein</fullName>
    </recommendedName>
</protein>
<dbReference type="SUPFAM" id="SSF56112">
    <property type="entry name" value="Protein kinase-like (PK-like)"/>
    <property type="match status" value="1"/>
</dbReference>
<keyword evidence="2" id="KW-1185">Reference proteome</keyword>
<dbReference type="Proteomes" id="UP000724874">
    <property type="component" value="Unassembled WGS sequence"/>
</dbReference>
<feature type="non-terminal residue" evidence="1">
    <location>
        <position position="93"/>
    </location>
</feature>
<evidence type="ECO:0000313" key="2">
    <source>
        <dbReference type="Proteomes" id="UP000724874"/>
    </source>
</evidence>
<dbReference type="AlphaFoldDB" id="A0A9P5TNY2"/>
<proteinExistence type="predicted"/>
<dbReference type="InterPro" id="IPR011009">
    <property type="entry name" value="Kinase-like_dom_sf"/>
</dbReference>